<feature type="non-terminal residue" evidence="1">
    <location>
        <position position="1"/>
    </location>
</feature>
<keyword evidence="2" id="KW-1185">Reference proteome</keyword>
<organism evidence="1 2">
    <name type="scientific">Mycetomoellerius zeteki</name>
    <dbReference type="NCBI Taxonomy" id="64791"/>
    <lineage>
        <taxon>Eukaryota</taxon>
        <taxon>Metazoa</taxon>
        <taxon>Ecdysozoa</taxon>
        <taxon>Arthropoda</taxon>
        <taxon>Hexapoda</taxon>
        <taxon>Insecta</taxon>
        <taxon>Pterygota</taxon>
        <taxon>Neoptera</taxon>
        <taxon>Endopterygota</taxon>
        <taxon>Hymenoptera</taxon>
        <taxon>Apocrita</taxon>
        <taxon>Aculeata</taxon>
        <taxon>Formicoidea</taxon>
        <taxon>Formicidae</taxon>
        <taxon>Myrmicinae</taxon>
        <taxon>Mycetomoellerius</taxon>
    </lineage>
</organism>
<gene>
    <name evidence="1" type="ORF">ALC60_13551</name>
</gene>
<reference evidence="1 2" key="1">
    <citation type="submission" date="2015-09" db="EMBL/GenBank/DDBJ databases">
        <title>Trachymyrmex zeteki WGS genome.</title>
        <authorList>
            <person name="Nygaard S."/>
            <person name="Hu H."/>
            <person name="Boomsma J."/>
            <person name="Zhang G."/>
        </authorList>
    </citation>
    <scope>NUCLEOTIDE SEQUENCE [LARGE SCALE GENOMIC DNA]</scope>
    <source>
        <strain evidence="1">Tzet28-1</strain>
        <tissue evidence="1">Whole body</tissue>
    </source>
</reference>
<proteinExistence type="predicted"/>
<dbReference type="EMBL" id="KQ983106">
    <property type="protein sequence ID" value="KYQ47430.1"/>
    <property type="molecule type" value="Genomic_DNA"/>
</dbReference>
<evidence type="ECO:0000313" key="1">
    <source>
        <dbReference type="EMBL" id="KYQ47430.1"/>
    </source>
</evidence>
<protein>
    <submittedName>
        <fullName evidence="1">Uncharacterized protein</fullName>
    </submittedName>
</protein>
<dbReference type="STRING" id="64791.A0A151WHY6"/>
<evidence type="ECO:0000313" key="2">
    <source>
        <dbReference type="Proteomes" id="UP000075809"/>
    </source>
</evidence>
<dbReference type="AlphaFoldDB" id="A0A151WHY6"/>
<sequence>LRGTLGTIYSPISNSRMNSSDFHSLLESPFSFCLRVDSRIYMHPDNLFFGYRSVFHRHRIIIAR</sequence>
<dbReference type="Proteomes" id="UP000075809">
    <property type="component" value="Unassembled WGS sequence"/>
</dbReference>
<accession>A0A151WHY6</accession>
<name>A0A151WHY6_9HYME</name>